<protein>
    <recommendedName>
        <fullName evidence="11">YebO family protein</fullName>
    </recommendedName>
</protein>
<evidence type="ECO:0000256" key="2">
    <source>
        <dbReference type="ARBA" id="ARBA00022475"/>
    </source>
</evidence>
<keyword evidence="6" id="KW-0175">Coiled coil</keyword>
<dbReference type="GO" id="GO:0005886">
    <property type="term" value="C:plasma membrane"/>
    <property type="evidence" value="ECO:0007669"/>
    <property type="project" value="UniProtKB-SubCell"/>
</dbReference>
<feature type="region of interest" description="Disordered" evidence="7">
    <location>
        <begin position="63"/>
        <end position="88"/>
    </location>
</feature>
<keyword evidence="5 8" id="KW-0472">Membrane</keyword>
<proteinExistence type="predicted"/>
<organism evidence="9 10">
    <name type="scientific">Mixta tenebrionis</name>
    <dbReference type="NCBI Taxonomy" id="2562439"/>
    <lineage>
        <taxon>Bacteria</taxon>
        <taxon>Pseudomonadati</taxon>
        <taxon>Pseudomonadota</taxon>
        <taxon>Gammaproteobacteria</taxon>
        <taxon>Enterobacterales</taxon>
        <taxon>Erwiniaceae</taxon>
        <taxon>Mixta</taxon>
    </lineage>
</organism>
<dbReference type="Proteomes" id="UP000319523">
    <property type="component" value="Unassembled WGS sequence"/>
</dbReference>
<keyword evidence="3 8" id="KW-0812">Transmembrane</keyword>
<accession>A0A506VC97</accession>
<dbReference type="InterPro" id="IPR025594">
    <property type="entry name" value="YebO"/>
</dbReference>
<evidence type="ECO:0000313" key="9">
    <source>
        <dbReference type="EMBL" id="TPW43168.1"/>
    </source>
</evidence>
<dbReference type="RefSeq" id="WP_141175346.1">
    <property type="nucleotide sequence ID" value="NZ_JBHUFX010000013.1"/>
</dbReference>
<feature type="coiled-coil region" evidence="6">
    <location>
        <begin position="34"/>
        <end position="61"/>
    </location>
</feature>
<keyword evidence="10" id="KW-1185">Reference proteome</keyword>
<dbReference type="OrthoDB" id="6485757at2"/>
<evidence type="ECO:0000256" key="7">
    <source>
        <dbReference type="SAM" id="MobiDB-lite"/>
    </source>
</evidence>
<feature type="compositionally biased region" description="Basic and acidic residues" evidence="7">
    <location>
        <begin position="72"/>
        <end position="88"/>
    </location>
</feature>
<evidence type="ECO:0000256" key="4">
    <source>
        <dbReference type="ARBA" id="ARBA00022989"/>
    </source>
</evidence>
<gene>
    <name evidence="9" type="ORF">FKM52_06275</name>
</gene>
<comment type="subcellular location">
    <subcellularLocation>
        <location evidence="1">Cell membrane</location>
        <topology evidence="1">Single-pass membrane protein</topology>
    </subcellularLocation>
</comment>
<evidence type="ECO:0000313" key="10">
    <source>
        <dbReference type="Proteomes" id="UP000319523"/>
    </source>
</evidence>
<evidence type="ECO:0000256" key="8">
    <source>
        <dbReference type="SAM" id="Phobius"/>
    </source>
</evidence>
<dbReference type="EMBL" id="VHQI01000003">
    <property type="protein sequence ID" value="TPW43168.1"/>
    <property type="molecule type" value="Genomic_DNA"/>
</dbReference>
<dbReference type="AlphaFoldDB" id="A0A506VC97"/>
<name>A0A506VC97_9GAMM</name>
<evidence type="ECO:0000256" key="5">
    <source>
        <dbReference type="ARBA" id="ARBA00023136"/>
    </source>
</evidence>
<keyword evidence="2" id="KW-1003">Cell membrane</keyword>
<sequence>MNEINSGAGVLPLISAVVFALAGLVAWFYVNRASVRASEQVRLLEALLEEQRKQNLMLQRLGERAQGQAENTAEKPQDEDFTRLIPER</sequence>
<evidence type="ECO:0008006" key="11">
    <source>
        <dbReference type="Google" id="ProtNLM"/>
    </source>
</evidence>
<dbReference type="Pfam" id="PF13974">
    <property type="entry name" value="YebO"/>
    <property type="match status" value="1"/>
</dbReference>
<evidence type="ECO:0000256" key="6">
    <source>
        <dbReference type="SAM" id="Coils"/>
    </source>
</evidence>
<reference evidence="9 10" key="1">
    <citation type="submission" date="2019-06" db="EMBL/GenBank/DDBJ databases">
        <authorList>
            <person name="Yang Y."/>
        </authorList>
    </citation>
    <scope>NUCLEOTIDE SEQUENCE [LARGE SCALE GENOMIC DNA]</scope>
    <source>
        <strain evidence="9 10">BIT-26</strain>
    </source>
</reference>
<evidence type="ECO:0000256" key="3">
    <source>
        <dbReference type="ARBA" id="ARBA00022692"/>
    </source>
</evidence>
<feature type="transmembrane region" description="Helical" evidence="8">
    <location>
        <begin position="6"/>
        <end position="30"/>
    </location>
</feature>
<comment type="caution">
    <text evidence="9">The sequence shown here is derived from an EMBL/GenBank/DDBJ whole genome shotgun (WGS) entry which is preliminary data.</text>
</comment>
<evidence type="ECO:0000256" key="1">
    <source>
        <dbReference type="ARBA" id="ARBA00004162"/>
    </source>
</evidence>
<keyword evidence="4 8" id="KW-1133">Transmembrane helix</keyword>